<dbReference type="AlphaFoldDB" id="A0A9Q3IUF6"/>
<sequence>MPGDSSSLYDFLSPLEEAKETTAEKSIKEPNQTELKQPQSHTGLNPRSPPSSRIDITNYRHGKVPPTGKTKLGEEPLLLVQEAKQNYNPGKSGGDGKEPPTRGRTRQERNPLFHSGDTNKRDEGEITPNIQHGKCPNSKQHNSIIDGITKQGTSDILPPLPPPKPDHC</sequence>
<proteinExistence type="predicted"/>
<dbReference type="EMBL" id="AVOT02055764">
    <property type="protein sequence ID" value="MBW0550242.1"/>
    <property type="molecule type" value="Genomic_DNA"/>
</dbReference>
<feature type="compositionally biased region" description="Pro residues" evidence="1">
    <location>
        <begin position="158"/>
        <end position="168"/>
    </location>
</feature>
<accession>A0A9Q3IUF6</accession>
<gene>
    <name evidence="2" type="ORF">O181_089957</name>
</gene>
<organism evidence="2 3">
    <name type="scientific">Austropuccinia psidii MF-1</name>
    <dbReference type="NCBI Taxonomy" id="1389203"/>
    <lineage>
        <taxon>Eukaryota</taxon>
        <taxon>Fungi</taxon>
        <taxon>Dikarya</taxon>
        <taxon>Basidiomycota</taxon>
        <taxon>Pucciniomycotina</taxon>
        <taxon>Pucciniomycetes</taxon>
        <taxon>Pucciniales</taxon>
        <taxon>Sphaerophragmiaceae</taxon>
        <taxon>Austropuccinia</taxon>
    </lineage>
</organism>
<feature type="compositionally biased region" description="Basic and acidic residues" evidence="1">
    <location>
        <begin position="16"/>
        <end position="28"/>
    </location>
</feature>
<evidence type="ECO:0000256" key="1">
    <source>
        <dbReference type="SAM" id="MobiDB-lite"/>
    </source>
</evidence>
<feature type="compositionally biased region" description="Basic and acidic residues" evidence="1">
    <location>
        <begin position="94"/>
        <end position="124"/>
    </location>
</feature>
<keyword evidence="3" id="KW-1185">Reference proteome</keyword>
<feature type="region of interest" description="Disordered" evidence="1">
    <location>
        <begin position="1"/>
        <end position="168"/>
    </location>
</feature>
<evidence type="ECO:0000313" key="2">
    <source>
        <dbReference type="EMBL" id="MBW0550242.1"/>
    </source>
</evidence>
<comment type="caution">
    <text evidence="2">The sequence shown here is derived from an EMBL/GenBank/DDBJ whole genome shotgun (WGS) entry which is preliminary data.</text>
</comment>
<protein>
    <submittedName>
        <fullName evidence="2">Uncharacterized protein</fullName>
    </submittedName>
</protein>
<dbReference type="Proteomes" id="UP000765509">
    <property type="component" value="Unassembled WGS sequence"/>
</dbReference>
<feature type="compositionally biased region" description="Polar residues" evidence="1">
    <location>
        <begin position="29"/>
        <end position="55"/>
    </location>
</feature>
<evidence type="ECO:0000313" key="3">
    <source>
        <dbReference type="Proteomes" id="UP000765509"/>
    </source>
</evidence>
<reference evidence="2" key="1">
    <citation type="submission" date="2021-03" db="EMBL/GenBank/DDBJ databases">
        <title>Draft genome sequence of rust myrtle Austropuccinia psidii MF-1, a brazilian biotype.</title>
        <authorList>
            <person name="Quecine M.C."/>
            <person name="Pachon D.M.R."/>
            <person name="Bonatelli M.L."/>
            <person name="Correr F.H."/>
            <person name="Franceschini L.M."/>
            <person name="Leite T.F."/>
            <person name="Margarido G.R.A."/>
            <person name="Almeida C.A."/>
            <person name="Ferrarezi J.A."/>
            <person name="Labate C.A."/>
        </authorList>
    </citation>
    <scope>NUCLEOTIDE SEQUENCE</scope>
    <source>
        <strain evidence="2">MF-1</strain>
    </source>
</reference>
<name>A0A9Q3IUF6_9BASI</name>